<keyword evidence="6 8" id="KW-0411">Iron-sulfur</keyword>
<comment type="caution">
    <text evidence="8">Lacks conserved residue(s) required for the propagation of feature annotation.</text>
</comment>
<feature type="domain" description="Radical SAM core" evidence="9">
    <location>
        <begin position="16"/>
        <end position="221"/>
    </location>
</feature>
<evidence type="ECO:0000313" key="11">
    <source>
        <dbReference type="Proteomes" id="UP000315724"/>
    </source>
</evidence>
<dbReference type="Proteomes" id="UP000315724">
    <property type="component" value="Chromosome"/>
</dbReference>
<comment type="pathway">
    <text evidence="8">Purine metabolism; 7-cyano-7-deazaguanine biosynthesis.</text>
</comment>
<feature type="binding site" evidence="8">
    <location>
        <position position="38"/>
    </location>
    <ligand>
        <name>Mg(2+)</name>
        <dbReference type="ChEBI" id="CHEBI:18420"/>
    </ligand>
</feature>
<dbReference type="OrthoDB" id="9792276at2"/>
<reference evidence="10 11" key="1">
    <citation type="submission" date="2019-02" db="EMBL/GenBank/DDBJ databases">
        <title>Deep-cultivation of Planctomycetes and their phenomic and genomic characterization uncovers novel biology.</title>
        <authorList>
            <person name="Wiegand S."/>
            <person name="Jogler M."/>
            <person name="Boedeker C."/>
            <person name="Pinto D."/>
            <person name="Vollmers J."/>
            <person name="Rivas-Marin E."/>
            <person name="Kohn T."/>
            <person name="Peeters S.H."/>
            <person name="Heuer A."/>
            <person name="Rast P."/>
            <person name="Oberbeckmann S."/>
            <person name="Bunk B."/>
            <person name="Jeske O."/>
            <person name="Meyerdierks A."/>
            <person name="Storesund J.E."/>
            <person name="Kallscheuer N."/>
            <person name="Luecker S."/>
            <person name="Lage O.M."/>
            <person name="Pohl T."/>
            <person name="Merkel B.J."/>
            <person name="Hornburger P."/>
            <person name="Mueller R.-W."/>
            <person name="Bruemmer F."/>
            <person name="Labrenz M."/>
            <person name="Spormann A.M."/>
            <person name="Op den Camp H."/>
            <person name="Overmann J."/>
            <person name="Amann R."/>
            <person name="Jetten M.S.M."/>
            <person name="Mascher T."/>
            <person name="Medema M.H."/>
            <person name="Devos D.P."/>
            <person name="Kaster A.-K."/>
            <person name="Ovreas L."/>
            <person name="Rohde M."/>
            <person name="Galperin M.Y."/>
            <person name="Jogler C."/>
        </authorList>
    </citation>
    <scope>NUCLEOTIDE SEQUENCE [LARGE SCALE GENOMIC DNA]</scope>
    <source>
        <strain evidence="10 11">Mal48</strain>
    </source>
</reference>
<feature type="binding site" evidence="8">
    <location>
        <position position="70"/>
    </location>
    <ligand>
        <name>substrate</name>
    </ligand>
</feature>
<keyword evidence="5 8" id="KW-0408">Iron</keyword>
<dbReference type="EC" id="4.3.99.3" evidence="8"/>
<evidence type="ECO:0000256" key="7">
    <source>
        <dbReference type="ARBA" id="ARBA00023239"/>
    </source>
</evidence>
<evidence type="ECO:0000256" key="5">
    <source>
        <dbReference type="ARBA" id="ARBA00023004"/>
    </source>
</evidence>
<accession>A0A517QMJ9</accession>
<dbReference type="PIRSF" id="PIRSF000370">
    <property type="entry name" value="QueE"/>
    <property type="match status" value="1"/>
</dbReference>
<feature type="binding site" evidence="8">
    <location>
        <position position="36"/>
    </location>
    <ligand>
        <name>[4Fe-4S] cluster</name>
        <dbReference type="ChEBI" id="CHEBI:49883"/>
        <note>4Fe-4S-S-AdoMet</note>
    </ligand>
</feature>
<dbReference type="InterPro" id="IPR024924">
    <property type="entry name" value="7-CO-7-deazaguanine_synth-like"/>
</dbReference>
<dbReference type="GO" id="GO:0000287">
    <property type="term" value="F:magnesium ion binding"/>
    <property type="evidence" value="ECO:0007669"/>
    <property type="project" value="UniProtKB-UniRule"/>
</dbReference>
<dbReference type="PANTHER" id="PTHR42836">
    <property type="entry name" value="7-CARBOXY-7-DEAZAGUANINE SYNTHASE"/>
    <property type="match status" value="1"/>
</dbReference>
<dbReference type="AlphaFoldDB" id="A0A517QMJ9"/>
<protein>
    <recommendedName>
        <fullName evidence="8">7-carboxy-7-deazaguanine synthase</fullName>
        <shortName evidence="8">CDG synthase</shortName>
        <ecNumber evidence="8">4.3.99.3</ecNumber>
    </recommendedName>
    <alternativeName>
        <fullName evidence="8">Queuosine biosynthesis protein QueE</fullName>
    </alternativeName>
</protein>
<dbReference type="GO" id="GO:0016840">
    <property type="term" value="F:carbon-nitrogen lyase activity"/>
    <property type="evidence" value="ECO:0007669"/>
    <property type="project" value="UniProtKB-UniRule"/>
</dbReference>
<comment type="similarity">
    <text evidence="8">Belongs to the radical SAM superfamily. 7-carboxy-7-deazaguanine synthase family.</text>
</comment>
<feature type="binding site" evidence="8">
    <location>
        <position position="25"/>
    </location>
    <ligand>
        <name>substrate</name>
    </ligand>
</feature>
<feature type="binding site" evidence="8">
    <location>
        <begin position="10"/>
        <end position="12"/>
    </location>
    <ligand>
        <name>substrate</name>
    </ligand>
</feature>
<dbReference type="InterPro" id="IPR058240">
    <property type="entry name" value="rSAM_sf"/>
</dbReference>
<dbReference type="CDD" id="cd01335">
    <property type="entry name" value="Radical_SAM"/>
    <property type="match status" value="1"/>
</dbReference>
<keyword evidence="4 8" id="KW-0460">Magnesium</keyword>
<dbReference type="HAMAP" id="MF_00917">
    <property type="entry name" value="QueE"/>
    <property type="match status" value="1"/>
</dbReference>
<organism evidence="10 11">
    <name type="scientific">Thalassoglobus polymorphus</name>
    <dbReference type="NCBI Taxonomy" id="2527994"/>
    <lineage>
        <taxon>Bacteria</taxon>
        <taxon>Pseudomonadati</taxon>
        <taxon>Planctomycetota</taxon>
        <taxon>Planctomycetia</taxon>
        <taxon>Planctomycetales</taxon>
        <taxon>Planctomycetaceae</taxon>
        <taxon>Thalassoglobus</taxon>
    </lineage>
</organism>
<evidence type="ECO:0000256" key="6">
    <source>
        <dbReference type="ARBA" id="ARBA00023014"/>
    </source>
</evidence>
<feature type="binding site" evidence="8">
    <location>
        <begin position="35"/>
        <end position="37"/>
    </location>
    <ligand>
        <name>S-adenosyl-L-methionine</name>
        <dbReference type="ChEBI" id="CHEBI:59789"/>
    </ligand>
</feature>
<dbReference type="GO" id="GO:0008616">
    <property type="term" value="P:tRNA queuosine(34) biosynthetic process"/>
    <property type="evidence" value="ECO:0007669"/>
    <property type="project" value="UniProtKB-UniRule"/>
</dbReference>
<dbReference type="InterPro" id="IPR007197">
    <property type="entry name" value="rSAM"/>
</dbReference>
<feature type="binding site" evidence="8">
    <location>
        <position position="33"/>
    </location>
    <ligand>
        <name>[4Fe-4S] cluster</name>
        <dbReference type="ChEBI" id="CHEBI:49883"/>
        <note>4Fe-4S-S-AdoMet</note>
    </ligand>
</feature>
<keyword evidence="11" id="KW-1185">Reference proteome</keyword>
<evidence type="ECO:0000313" key="10">
    <source>
        <dbReference type="EMBL" id="QDT32862.1"/>
    </source>
</evidence>
<dbReference type="InterPro" id="IPR013785">
    <property type="entry name" value="Aldolase_TIM"/>
</dbReference>
<proteinExistence type="inferred from homology"/>
<comment type="catalytic activity">
    <reaction evidence="8">
        <text>6-carboxy-5,6,7,8-tetrahydropterin + H(+) = 7-carboxy-7-carbaguanine + NH4(+)</text>
        <dbReference type="Rhea" id="RHEA:27974"/>
        <dbReference type="ChEBI" id="CHEBI:15378"/>
        <dbReference type="ChEBI" id="CHEBI:28938"/>
        <dbReference type="ChEBI" id="CHEBI:61032"/>
        <dbReference type="ChEBI" id="CHEBI:61036"/>
        <dbReference type="EC" id="4.3.99.3"/>
    </reaction>
</comment>
<name>A0A517QMJ9_9PLAN</name>
<keyword evidence="7 8" id="KW-0456">Lyase</keyword>
<dbReference type="PANTHER" id="PTHR42836:SF1">
    <property type="entry name" value="7-CARBOXY-7-DEAZAGUANINE SYNTHASE"/>
    <property type="match status" value="1"/>
</dbReference>
<keyword evidence="2 8" id="KW-0949">S-adenosyl-L-methionine</keyword>
<gene>
    <name evidence="8 10" type="primary">queE</name>
    <name evidence="10" type="ORF">Mal48_21100</name>
</gene>
<dbReference type="GO" id="GO:0051539">
    <property type="term" value="F:4 iron, 4 sulfur cluster binding"/>
    <property type="evidence" value="ECO:0007669"/>
    <property type="project" value="UniProtKB-UniRule"/>
</dbReference>
<evidence type="ECO:0000256" key="8">
    <source>
        <dbReference type="HAMAP-Rule" id="MF_00917"/>
    </source>
</evidence>
<dbReference type="KEGG" id="tpol:Mal48_21100"/>
<keyword evidence="3 8" id="KW-0479">Metal-binding</keyword>
<dbReference type="Pfam" id="PF04055">
    <property type="entry name" value="Radical_SAM"/>
    <property type="match status" value="1"/>
</dbReference>
<dbReference type="PROSITE" id="PS51918">
    <property type="entry name" value="RADICAL_SAM"/>
    <property type="match status" value="1"/>
</dbReference>
<dbReference type="GO" id="GO:1904047">
    <property type="term" value="F:S-adenosyl-L-methionine binding"/>
    <property type="evidence" value="ECO:0007669"/>
    <property type="project" value="UniProtKB-UniRule"/>
</dbReference>
<comment type="subunit">
    <text evidence="8">Homodimer.</text>
</comment>
<evidence type="ECO:0000256" key="1">
    <source>
        <dbReference type="ARBA" id="ARBA00022485"/>
    </source>
</evidence>
<dbReference type="SUPFAM" id="SSF102114">
    <property type="entry name" value="Radical SAM enzymes"/>
    <property type="match status" value="1"/>
</dbReference>
<feature type="binding site" evidence="8">
    <location>
        <begin position="114"/>
        <end position="116"/>
    </location>
    <ligand>
        <name>S-adenosyl-L-methionine</name>
        <dbReference type="ChEBI" id="CHEBI:59789"/>
    </ligand>
</feature>
<sequence>MWISEVFHSVQGEGRYTGVPSSFVRTSGCNLRCWFCDTPYTSWEPEGTERSLEELVAEITGFDCEHVVITGGEPLLVPDMVPFTQQLRSMGHFITFETAGTVLRDVEADLMSISPKLANSTPVGTPWESRHNARRHRPEVIREMISRFPYQLKFVIDQPSDLNDVEQWLVEFPEVVAENVFLMPQGTEIQELRSKESWLVEEADSRGWQISPRKHIELFGNTRGT</sequence>
<comment type="cofactor">
    <cofactor evidence="8">
        <name>Mg(2+)</name>
        <dbReference type="ChEBI" id="CHEBI:18420"/>
    </cofactor>
</comment>
<comment type="cofactor">
    <cofactor evidence="8">
        <name>[4Fe-4S] cluster</name>
        <dbReference type="ChEBI" id="CHEBI:49883"/>
    </cofactor>
    <text evidence="8">Binds 1 [4Fe-4S] cluster. The cluster is coordinated with 3 cysteines and an exchangeable S-adenosyl-L-methionine.</text>
</comment>
<evidence type="ECO:0000256" key="3">
    <source>
        <dbReference type="ARBA" id="ARBA00022723"/>
    </source>
</evidence>
<dbReference type="RefSeq" id="WP_145198456.1">
    <property type="nucleotide sequence ID" value="NZ_CP036267.1"/>
</dbReference>
<keyword evidence="1 8" id="KW-0004">4Fe-4S</keyword>
<feature type="binding site" evidence="8">
    <location>
        <position position="29"/>
    </location>
    <ligand>
        <name>[4Fe-4S] cluster</name>
        <dbReference type="ChEBI" id="CHEBI:49883"/>
        <note>4Fe-4S-S-AdoMet</note>
    </ligand>
</feature>
<comment type="cofactor">
    <cofactor evidence="8">
        <name>S-adenosyl-L-methionine</name>
        <dbReference type="ChEBI" id="CHEBI:59789"/>
    </cofactor>
    <text evidence="8">Binds 1 S-adenosyl-L-methionine per subunit.</text>
</comment>
<comment type="function">
    <text evidence="8">Catalyzes the complex heterocyclic radical-mediated conversion of 6-carboxy-5,6,7,8-tetrahydropterin (CPH4) to 7-carboxy-7-deazaguanine (CDG), a step common to the biosynthetic pathways of all 7-deazapurine-containing compounds.</text>
</comment>
<dbReference type="EMBL" id="CP036267">
    <property type="protein sequence ID" value="QDT32862.1"/>
    <property type="molecule type" value="Genomic_DNA"/>
</dbReference>
<keyword evidence="8" id="KW-0671">Queuosine biosynthesis</keyword>
<evidence type="ECO:0000256" key="4">
    <source>
        <dbReference type="ARBA" id="ARBA00022842"/>
    </source>
</evidence>
<evidence type="ECO:0000256" key="2">
    <source>
        <dbReference type="ARBA" id="ARBA00022691"/>
    </source>
</evidence>
<dbReference type="SFLD" id="SFLDS00029">
    <property type="entry name" value="Radical_SAM"/>
    <property type="match status" value="1"/>
</dbReference>
<dbReference type="Gene3D" id="3.20.20.70">
    <property type="entry name" value="Aldolase class I"/>
    <property type="match status" value="1"/>
</dbReference>
<evidence type="ECO:0000259" key="9">
    <source>
        <dbReference type="PROSITE" id="PS51918"/>
    </source>
</evidence>
<dbReference type="UniPathway" id="UPA00391"/>
<feature type="binding site" evidence="8">
    <location>
        <position position="72"/>
    </location>
    <ligand>
        <name>S-adenosyl-L-methionine</name>
        <dbReference type="ChEBI" id="CHEBI:59789"/>
    </ligand>
</feature>